<dbReference type="SUPFAM" id="SSF52047">
    <property type="entry name" value="RNI-like"/>
    <property type="match status" value="1"/>
</dbReference>
<accession>A0AAV2Z315</accession>
<dbReference type="Gene3D" id="1.20.5.170">
    <property type="match status" value="2"/>
</dbReference>
<feature type="compositionally biased region" description="Basic and acidic residues" evidence="3">
    <location>
        <begin position="467"/>
        <end position="484"/>
    </location>
</feature>
<gene>
    <name evidence="5" type="ORF">N0F65_008765</name>
</gene>
<feature type="domain" description="BZIP" evidence="4">
    <location>
        <begin position="322"/>
        <end position="371"/>
    </location>
</feature>
<evidence type="ECO:0000256" key="2">
    <source>
        <dbReference type="SAM" id="Coils"/>
    </source>
</evidence>
<dbReference type="InterPro" id="IPR032675">
    <property type="entry name" value="LRR_dom_sf"/>
</dbReference>
<feature type="region of interest" description="Disordered" evidence="3">
    <location>
        <begin position="689"/>
        <end position="712"/>
    </location>
</feature>
<sequence>MAEPERRLDECRGWSMRHCTQFFHILRFADYRPSRATPRQPRHATYAATHLAMQTPGKLVLPPISPYLSSRSQMMSSDSHSAMDTSSGAMAPHGSTLLLAGIRTPTSVTQPPLSYFGSALTSSSPVKKECKKPTPASPLDEEEDDHDHDHDAFAMGDEKLRLSRERNRLHAQRTRIRKRELLESLKDRIANLQKEHELLIQAYEFHSTAVCLLSLGNHESQKSAMMTHLERYCQEECVTDFIQQQKAQHVQIEMEVDADTLAMAEADRAASGDEMSKDHDHEESCALFDADANGCCSCSSTTLNANGKRLHPHALSLSCTKEEREKLRRERNRLHARRARLRKKLILEKSQQAVEDLRVRNDHLRERLNALVSCIYGPRSMRAIRSSMARDLAPSTAGSALSLSVEDIDSDEGLSELLLGSEDSEIDVNLEEDVLQDIRALVKKEKLLNQLRAASLDSDSDVDDELASDRDSVDSSEKIAESRSPRSPRKAWRSAAPLQEESFAEQPTLDLARGTNSTTPTPEAIAKQHRRLCFVEPNPVGFQAIQHLELSSQELAKPHLQRLMRQLYLFTALRTVNLADNQLDDSCTGELRTLLSTNRLQGLDLSRNLLGRWCARTICDRLQHQIRLKWLDLRGNLFFTQSDALDMAQQFAQAVLVNEFMMDLCISVPEDASYRPVLLAPSGSKGIDLVPERTHQRSNNSAATTDRGASDRTQTPAHMFTYELALGYHARKHPPTTIALSLSYAELSRKSMVHLMKVVPHLTVLDLAFAFIGIPGAQVAWLSCTSVLAAALQIKNYASLTQLNVRGNRMRSKGCQAILAALCTNERLTDVNMSRNEMQPDVVADLVRLFRSNRVLFRLDLSKNAIIPPDATKNKGNKETSQPQALLTQWIENVCRHRAIQHLGHLETFCQDDDFSCDLHDALEHNRRQNDLTALDAVNDDMEREQRDPVRRKPTVFDKPVIVTLGPFCPTIPVWQRSLSREARASLKWKMRAIVSKGESSHDEQAVVIEWSVVVYRRCQLHDWLGRGKNNEVVAKGSVGTGGGECSAGCRNNTCGFDHVIPVLVDTGYELQSAVAYAREDDVVSLEFAFPVSHADDPQSVPIKVFVRNIVMVEHQVPYKICCTDVAPLDRHVAYRMSTLTQLCWFSKRLRLLHDDPLSFMALVHSVDIHAAADYRANWTIAFPTRNTVTPDFLQTFRWQLSRSSIWNPSTSDVLVDVRPSHLTPQTKALTMVMHRAGIIPRHGRGGS</sequence>
<dbReference type="GO" id="GO:0003700">
    <property type="term" value="F:DNA-binding transcription factor activity"/>
    <property type="evidence" value="ECO:0007669"/>
    <property type="project" value="InterPro"/>
</dbReference>
<dbReference type="SMART" id="SM00338">
    <property type="entry name" value="BRLZ"/>
    <property type="match status" value="2"/>
</dbReference>
<dbReference type="CDD" id="cd14809">
    <property type="entry name" value="bZIP_AUREO-like"/>
    <property type="match status" value="1"/>
</dbReference>
<dbReference type="PROSITE" id="PS50217">
    <property type="entry name" value="BZIP"/>
    <property type="match status" value="2"/>
</dbReference>
<name>A0AAV2Z315_9STRA</name>
<proteinExistence type="predicted"/>
<evidence type="ECO:0000259" key="4">
    <source>
        <dbReference type="PROSITE" id="PS50217"/>
    </source>
</evidence>
<dbReference type="InterPro" id="IPR001611">
    <property type="entry name" value="Leu-rich_rpt"/>
</dbReference>
<feature type="region of interest" description="Disordered" evidence="3">
    <location>
        <begin position="458"/>
        <end position="521"/>
    </location>
</feature>
<feature type="coiled-coil region" evidence="2">
    <location>
        <begin position="175"/>
        <end position="202"/>
    </location>
</feature>
<feature type="coiled-coil region" evidence="2">
    <location>
        <begin position="317"/>
        <end position="367"/>
    </location>
</feature>
<keyword evidence="6" id="KW-1185">Reference proteome</keyword>
<dbReference type="PANTHER" id="PTHR24111">
    <property type="entry name" value="LEUCINE-RICH REPEAT-CONTAINING PROTEIN 34"/>
    <property type="match status" value="1"/>
</dbReference>
<comment type="caution">
    <text evidence="5">The sequence shown here is derived from an EMBL/GenBank/DDBJ whole genome shotgun (WGS) entry which is preliminary data.</text>
</comment>
<dbReference type="AlphaFoldDB" id="A0AAV2Z315"/>
<dbReference type="PANTHER" id="PTHR24111:SF0">
    <property type="entry name" value="LEUCINE-RICH REPEAT-CONTAINING PROTEIN"/>
    <property type="match status" value="1"/>
</dbReference>
<evidence type="ECO:0000256" key="1">
    <source>
        <dbReference type="ARBA" id="ARBA00022737"/>
    </source>
</evidence>
<organism evidence="5 6">
    <name type="scientific">Lagenidium giganteum</name>
    <dbReference type="NCBI Taxonomy" id="4803"/>
    <lineage>
        <taxon>Eukaryota</taxon>
        <taxon>Sar</taxon>
        <taxon>Stramenopiles</taxon>
        <taxon>Oomycota</taxon>
        <taxon>Peronosporomycetes</taxon>
        <taxon>Pythiales</taxon>
        <taxon>Pythiaceae</taxon>
    </lineage>
</organism>
<dbReference type="InterPro" id="IPR052201">
    <property type="entry name" value="LRR-containing_regulator"/>
</dbReference>
<reference evidence="5" key="2">
    <citation type="journal article" date="2023" name="Microbiol Resour">
        <title>Decontamination and Annotation of the Draft Genome Sequence of the Oomycete Lagenidium giganteum ARSEF 373.</title>
        <authorList>
            <person name="Morgan W.R."/>
            <person name="Tartar A."/>
        </authorList>
    </citation>
    <scope>NUCLEOTIDE SEQUENCE</scope>
    <source>
        <strain evidence="5">ARSEF 373</strain>
    </source>
</reference>
<keyword evidence="1" id="KW-0677">Repeat</keyword>
<dbReference type="SUPFAM" id="SSF57959">
    <property type="entry name" value="Leucine zipper domain"/>
    <property type="match status" value="2"/>
</dbReference>
<feature type="domain" description="BZIP" evidence="4">
    <location>
        <begin position="157"/>
        <end position="199"/>
    </location>
</feature>
<reference evidence="5" key="1">
    <citation type="submission" date="2022-11" db="EMBL/GenBank/DDBJ databases">
        <authorList>
            <person name="Morgan W.R."/>
            <person name="Tartar A."/>
        </authorList>
    </citation>
    <scope>NUCLEOTIDE SEQUENCE</scope>
    <source>
        <strain evidence="5">ARSEF 373</strain>
    </source>
</reference>
<keyword evidence="2" id="KW-0175">Coiled coil</keyword>
<dbReference type="Pfam" id="PF13516">
    <property type="entry name" value="LRR_6"/>
    <property type="match status" value="1"/>
</dbReference>
<dbReference type="Proteomes" id="UP001146120">
    <property type="component" value="Unassembled WGS sequence"/>
</dbReference>
<evidence type="ECO:0000256" key="3">
    <source>
        <dbReference type="SAM" id="MobiDB-lite"/>
    </source>
</evidence>
<feature type="region of interest" description="Disordered" evidence="3">
    <location>
        <begin position="120"/>
        <end position="151"/>
    </location>
</feature>
<dbReference type="InterPro" id="IPR046347">
    <property type="entry name" value="bZIP_sf"/>
</dbReference>
<dbReference type="EMBL" id="DAKRPA010000073">
    <property type="protein sequence ID" value="DAZ99958.1"/>
    <property type="molecule type" value="Genomic_DNA"/>
</dbReference>
<protein>
    <recommendedName>
        <fullName evidence="4">BZIP domain-containing protein</fullName>
    </recommendedName>
</protein>
<dbReference type="Gene3D" id="3.80.10.10">
    <property type="entry name" value="Ribonuclease Inhibitor"/>
    <property type="match status" value="2"/>
</dbReference>
<dbReference type="InterPro" id="IPR004827">
    <property type="entry name" value="bZIP"/>
</dbReference>
<evidence type="ECO:0000313" key="6">
    <source>
        <dbReference type="Proteomes" id="UP001146120"/>
    </source>
</evidence>
<evidence type="ECO:0000313" key="5">
    <source>
        <dbReference type="EMBL" id="DAZ99958.1"/>
    </source>
</evidence>